<dbReference type="Pfam" id="PF13419">
    <property type="entry name" value="HAD_2"/>
    <property type="match status" value="1"/>
</dbReference>
<evidence type="ECO:0000256" key="2">
    <source>
        <dbReference type="ARBA" id="ARBA00022723"/>
    </source>
</evidence>
<dbReference type="NCBIfam" id="TIGR01549">
    <property type="entry name" value="HAD-SF-IA-v1"/>
    <property type="match status" value="1"/>
</dbReference>
<sequence>MNDKKIIVFDLDDTLYNEVDFLKSAFIEISSIVTSNSDVESITVYNSMLNYFYNGENVFEAIINDYKCLLSIKELLNIYRNHKPNIKLSDDRINVLNQLKSNSNIAGLGLLTDGRSIQQRNKIKALGLSTWISEIVISEEFGSEKPNMNNYKYFERALGEAHYYYVGDNIKKDFVTPNQLNWTTICLVDNGSNIHKQDKTLVTKEYLAKHTIIEFSDLLRIID</sequence>
<dbReference type="Gene3D" id="3.40.50.1000">
    <property type="entry name" value="HAD superfamily/HAD-like"/>
    <property type="match status" value="1"/>
</dbReference>
<evidence type="ECO:0000313" key="6">
    <source>
        <dbReference type="Proteomes" id="UP001176883"/>
    </source>
</evidence>
<accession>A0ABT8WDV0</accession>
<dbReference type="EC" id="3.1.3.-" evidence="5"/>
<keyword evidence="4" id="KW-0460">Magnesium</keyword>
<dbReference type="Proteomes" id="UP001176883">
    <property type="component" value="Unassembled WGS sequence"/>
</dbReference>
<keyword evidence="6" id="KW-1185">Reference proteome</keyword>
<dbReference type="InterPro" id="IPR041492">
    <property type="entry name" value="HAD_2"/>
</dbReference>
<dbReference type="InterPro" id="IPR023214">
    <property type="entry name" value="HAD_sf"/>
</dbReference>
<keyword evidence="2" id="KW-0479">Metal-binding</keyword>
<protein>
    <submittedName>
        <fullName evidence="5">HAD family hydrolase</fullName>
        <ecNumber evidence="5">3.1.3.-</ecNumber>
    </submittedName>
</protein>
<dbReference type="PANTHER" id="PTHR46470">
    <property type="entry name" value="N-ACYLNEURAMINATE-9-PHOSPHATASE"/>
    <property type="match status" value="1"/>
</dbReference>
<dbReference type="Gene3D" id="1.10.150.520">
    <property type="match status" value="1"/>
</dbReference>
<gene>
    <name evidence="5" type="ORF">Q4Q35_15365</name>
</gene>
<comment type="caution">
    <text evidence="5">The sequence shown here is derived from an EMBL/GenBank/DDBJ whole genome shotgun (WGS) entry which is preliminary data.</text>
</comment>
<name>A0ABT8WDV0_9FLAO</name>
<evidence type="ECO:0000256" key="4">
    <source>
        <dbReference type="ARBA" id="ARBA00022842"/>
    </source>
</evidence>
<evidence type="ECO:0000256" key="1">
    <source>
        <dbReference type="ARBA" id="ARBA00001946"/>
    </source>
</evidence>
<dbReference type="RefSeq" id="WP_303278891.1">
    <property type="nucleotide sequence ID" value="NZ_JAUOEK010000142.1"/>
</dbReference>
<dbReference type="SUPFAM" id="SSF56784">
    <property type="entry name" value="HAD-like"/>
    <property type="match status" value="1"/>
</dbReference>
<evidence type="ECO:0000256" key="3">
    <source>
        <dbReference type="ARBA" id="ARBA00022801"/>
    </source>
</evidence>
<dbReference type="SFLD" id="SFLDG01129">
    <property type="entry name" value="C1.5:_HAD__Beta-PGM__Phosphata"/>
    <property type="match status" value="1"/>
</dbReference>
<evidence type="ECO:0000313" key="5">
    <source>
        <dbReference type="EMBL" id="MDO5971187.1"/>
    </source>
</evidence>
<reference evidence="5" key="1">
    <citation type="submission" date="2023-07" db="EMBL/GenBank/DDBJ databases">
        <title>Two novel species in the genus Flavivirga.</title>
        <authorList>
            <person name="Kwon K."/>
        </authorList>
    </citation>
    <scope>NUCLEOTIDE SEQUENCE</scope>
    <source>
        <strain evidence="5">KCTC 52353</strain>
    </source>
</reference>
<dbReference type="PANTHER" id="PTHR46470:SF2">
    <property type="entry name" value="GLYCERALDEHYDE 3-PHOSPHATE PHOSPHATASE"/>
    <property type="match status" value="1"/>
</dbReference>
<organism evidence="5 6">
    <name type="scientific">Flavivirga aquimarina</name>
    <dbReference type="NCBI Taxonomy" id="2027862"/>
    <lineage>
        <taxon>Bacteria</taxon>
        <taxon>Pseudomonadati</taxon>
        <taxon>Bacteroidota</taxon>
        <taxon>Flavobacteriia</taxon>
        <taxon>Flavobacteriales</taxon>
        <taxon>Flavobacteriaceae</taxon>
        <taxon>Flavivirga</taxon>
    </lineage>
</organism>
<dbReference type="EMBL" id="JAUOEK010000142">
    <property type="protein sequence ID" value="MDO5971187.1"/>
    <property type="molecule type" value="Genomic_DNA"/>
</dbReference>
<proteinExistence type="predicted"/>
<dbReference type="SFLD" id="SFLDS00003">
    <property type="entry name" value="Haloacid_Dehalogenase"/>
    <property type="match status" value="1"/>
</dbReference>
<dbReference type="InterPro" id="IPR051400">
    <property type="entry name" value="HAD-like_hydrolase"/>
</dbReference>
<keyword evidence="3 5" id="KW-0378">Hydrolase</keyword>
<dbReference type="InterPro" id="IPR036412">
    <property type="entry name" value="HAD-like_sf"/>
</dbReference>
<dbReference type="GO" id="GO:0016787">
    <property type="term" value="F:hydrolase activity"/>
    <property type="evidence" value="ECO:0007669"/>
    <property type="project" value="UniProtKB-KW"/>
</dbReference>
<dbReference type="InterPro" id="IPR006439">
    <property type="entry name" value="HAD-SF_hydro_IA"/>
</dbReference>
<comment type="cofactor">
    <cofactor evidence="1">
        <name>Mg(2+)</name>
        <dbReference type="ChEBI" id="CHEBI:18420"/>
    </cofactor>
</comment>